<proteinExistence type="predicted"/>
<keyword evidence="3" id="KW-1185">Reference proteome</keyword>
<evidence type="ECO:0000313" key="3">
    <source>
        <dbReference type="Proteomes" id="UP000800035"/>
    </source>
</evidence>
<feature type="chain" id="PRO_5025363321" evidence="1">
    <location>
        <begin position="21"/>
        <end position="133"/>
    </location>
</feature>
<evidence type="ECO:0000256" key="1">
    <source>
        <dbReference type="SAM" id="SignalP"/>
    </source>
</evidence>
<dbReference type="AlphaFoldDB" id="A0A6A5TC02"/>
<dbReference type="Proteomes" id="UP000800035">
    <property type="component" value="Unassembled WGS sequence"/>
</dbReference>
<feature type="signal peptide" evidence="1">
    <location>
        <begin position="1"/>
        <end position="20"/>
    </location>
</feature>
<gene>
    <name evidence="2" type="ORF">CC80DRAFT_555038</name>
</gene>
<dbReference type="EMBL" id="ML977032">
    <property type="protein sequence ID" value="KAF1949808.1"/>
    <property type="molecule type" value="Genomic_DNA"/>
</dbReference>
<reference evidence="2" key="1">
    <citation type="journal article" date="2020" name="Stud. Mycol.">
        <title>101 Dothideomycetes genomes: a test case for predicting lifestyles and emergence of pathogens.</title>
        <authorList>
            <person name="Haridas S."/>
            <person name="Albert R."/>
            <person name="Binder M."/>
            <person name="Bloem J."/>
            <person name="Labutti K."/>
            <person name="Salamov A."/>
            <person name="Andreopoulos B."/>
            <person name="Baker S."/>
            <person name="Barry K."/>
            <person name="Bills G."/>
            <person name="Bluhm B."/>
            <person name="Cannon C."/>
            <person name="Castanera R."/>
            <person name="Culley D."/>
            <person name="Daum C."/>
            <person name="Ezra D."/>
            <person name="Gonzalez J."/>
            <person name="Henrissat B."/>
            <person name="Kuo A."/>
            <person name="Liang C."/>
            <person name="Lipzen A."/>
            <person name="Lutzoni F."/>
            <person name="Magnuson J."/>
            <person name="Mondo S."/>
            <person name="Nolan M."/>
            <person name="Ohm R."/>
            <person name="Pangilinan J."/>
            <person name="Park H.-J."/>
            <person name="Ramirez L."/>
            <person name="Alfaro M."/>
            <person name="Sun H."/>
            <person name="Tritt A."/>
            <person name="Yoshinaga Y."/>
            <person name="Zwiers L.-H."/>
            <person name="Turgeon B."/>
            <person name="Goodwin S."/>
            <person name="Spatafora J."/>
            <person name="Crous P."/>
            <person name="Grigoriev I."/>
        </authorList>
    </citation>
    <scope>NUCLEOTIDE SEQUENCE</scope>
    <source>
        <strain evidence="2">CBS 675.92</strain>
    </source>
</reference>
<sequence length="133" mass="14913">MRASTLVTFFFLAFLGATNPLTNFEPGSASIIDNGRPKDEHGAEKIFARDRQLEPKRALVTFSDHSQAEFRNTKRQPFDKEVIDVLALNCYCALWETQQCAGVVTTLQMCEGPISTFRQPVKAITCGGWRPPF</sequence>
<name>A0A6A5TC02_9PLEO</name>
<evidence type="ECO:0000313" key="2">
    <source>
        <dbReference type="EMBL" id="KAF1949808.1"/>
    </source>
</evidence>
<protein>
    <submittedName>
        <fullName evidence="2">Uncharacterized protein</fullName>
    </submittedName>
</protein>
<keyword evidence="1" id="KW-0732">Signal</keyword>
<accession>A0A6A5TC02</accession>
<organism evidence="2 3">
    <name type="scientific">Byssothecium circinans</name>
    <dbReference type="NCBI Taxonomy" id="147558"/>
    <lineage>
        <taxon>Eukaryota</taxon>
        <taxon>Fungi</taxon>
        <taxon>Dikarya</taxon>
        <taxon>Ascomycota</taxon>
        <taxon>Pezizomycotina</taxon>
        <taxon>Dothideomycetes</taxon>
        <taxon>Pleosporomycetidae</taxon>
        <taxon>Pleosporales</taxon>
        <taxon>Massarineae</taxon>
        <taxon>Massarinaceae</taxon>
        <taxon>Byssothecium</taxon>
    </lineage>
</organism>